<comment type="caution">
    <text evidence="1">The sequence shown here is derived from an EMBL/GenBank/DDBJ whole genome shotgun (WGS) entry which is preliminary data.</text>
</comment>
<sequence>MNYRSPVLLDTVSIASSGTKVVDIDLLDKISRITVLVDLLNENYIPTGHPVAALKTIEIIDGSKVIHSLSGFQSQALSYYSNGKMDHNELNYENNGYCRAAVTINFGRYLWDELYALDPTKFRNLQLRIVHNKALGGCLPVAGDLRVLADLFDEKVITPVGYFAAKEVFSYTPVQASTEYITLPTDHPIRLLIPMNSNDNEEPDIQFETIKIDEDDGKHVIFDGKCIDLIRMEANVRDRFTEYMSGRVGTGGEEFYLSACKDIMFGINGSSGTAGYFHGAWSGGSLRSIKGSATVEFGGSVSGRCPHGAVPFFFGKAADPDDWWDVGRIGKARIQLTPRATAGGGCDGNKTNDVIIQTAVNY</sequence>
<organism evidence="1">
    <name type="scientific">marine sediment metagenome</name>
    <dbReference type="NCBI Taxonomy" id="412755"/>
    <lineage>
        <taxon>unclassified sequences</taxon>
        <taxon>metagenomes</taxon>
        <taxon>ecological metagenomes</taxon>
    </lineage>
</organism>
<reference evidence="1" key="1">
    <citation type="journal article" date="2015" name="Nature">
        <title>Complex archaea that bridge the gap between prokaryotes and eukaryotes.</title>
        <authorList>
            <person name="Spang A."/>
            <person name="Saw J.H."/>
            <person name="Jorgensen S.L."/>
            <person name="Zaremba-Niedzwiedzka K."/>
            <person name="Martijn J."/>
            <person name="Lind A.E."/>
            <person name="van Eijk R."/>
            <person name="Schleper C."/>
            <person name="Guy L."/>
            <person name="Ettema T.J."/>
        </authorList>
    </citation>
    <scope>NUCLEOTIDE SEQUENCE</scope>
</reference>
<proteinExistence type="predicted"/>
<protein>
    <submittedName>
        <fullName evidence="1">Uncharacterized protein</fullName>
    </submittedName>
</protein>
<dbReference type="AlphaFoldDB" id="A0A0F9QHZ1"/>
<accession>A0A0F9QHZ1</accession>
<evidence type="ECO:0000313" key="1">
    <source>
        <dbReference type="EMBL" id="KKN36647.1"/>
    </source>
</evidence>
<dbReference type="EMBL" id="LAZR01001953">
    <property type="protein sequence ID" value="KKN36647.1"/>
    <property type="molecule type" value="Genomic_DNA"/>
</dbReference>
<name>A0A0F9QHZ1_9ZZZZ</name>
<gene>
    <name evidence="1" type="ORF">LCGC14_0771700</name>
</gene>